<dbReference type="AlphaFoldDB" id="A0A0F9SWS5"/>
<sequence length="168" mass="18070">MGQDVYTRVTEEDARRRAATPLRSSSAEGAISIADSIEVELTGPATEVEIADGSLAADNNDMRVLTPGAQSIEDTLRPTNGHETIAVSIRFKTAGDSVNVSVVGYVTTRQDGALTRLSLQEETATATARFDDDGFWSVDLLFPSGGAQLYQVRLEAPADLVKVFTWTF</sequence>
<proteinExistence type="predicted"/>
<gene>
    <name evidence="1" type="ORF">LCGC14_0724280</name>
</gene>
<name>A0A0F9SWS5_9ZZZZ</name>
<dbReference type="EMBL" id="LAZR01001653">
    <property type="protein sequence ID" value="KKN41346.1"/>
    <property type="molecule type" value="Genomic_DNA"/>
</dbReference>
<protein>
    <submittedName>
        <fullName evidence="1">Uncharacterized protein</fullName>
    </submittedName>
</protein>
<reference evidence="1" key="1">
    <citation type="journal article" date="2015" name="Nature">
        <title>Complex archaea that bridge the gap between prokaryotes and eukaryotes.</title>
        <authorList>
            <person name="Spang A."/>
            <person name="Saw J.H."/>
            <person name="Jorgensen S.L."/>
            <person name="Zaremba-Niedzwiedzka K."/>
            <person name="Martijn J."/>
            <person name="Lind A.E."/>
            <person name="van Eijk R."/>
            <person name="Schleper C."/>
            <person name="Guy L."/>
            <person name="Ettema T.J."/>
        </authorList>
    </citation>
    <scope>NUCLEOTIDE SEQUENCE</scope>
</reference>
<evidence type="ECO:0000313" key="1">
    <source>
        <dbReference type="EMBL" id="KKN41346.1"/>
    </source>
</evidence>
<organism evidence="1">
    <name type="scientific">marine sediment metagenome</name>
    <dbReference type="NCBI Taxonomy" id="412755"/>
    <lineage>
        <taxon>unclassified sequences</taxon>
        <taxon>metagenomes</taxon>
        <taxon>ecological metagenomes</taxon>
    </lineage>
</organism>
<accession>A0A0F9SWS5</accession>
<comment type="caution">
    <text evidence="1">The sequence shown here is derived from an EMBL/GenBank/DDBJ whole genome shotgun (WGS) entry which is preliminary data.</text>
</comment>